<comment type="caution">
    <text evidence="1">The sequence shown here is derived from an EMBL/GenBank/DDBJ whole genome shotgun (WGS) entry which is preliminary data.</text>
</comment>
<sequence length="1441" mass="154813">AGLSADLRPPPRAARASLSSAPPLVNPPPQFVAATAARQLIAADERQTARPHPSRRSLPAVDISVAALALLNGFLDSLLFNVLLAARSTRLRALRPAVADVLKPRLARDVVAAADDELAEYLGLGDDDDDLDDNYDCDYDYDDNRRPGARAAGHFELERSWKLTRLKCMVYSRLGDMEEEDEDDHLLREGLDETAVTAHRPGRFARSVGHITPAAAIFLTSILEYLAENALVIIADNARARLAVHDKDDDDDLDREDEDDDEAVPPPPPLIMEDVDVEKIGLNPTLGRLWRTWRKNARPPAIARTLSRESLLRFTRKSTSRQSSIATVETLDEMLQPPPPPPFSLSRRVISHAPVSEDAEPIDPADVPLPGSDRDLEELQSPRVKEQDEQDEDADEAQPPAVATTARSFRSRSLFLGNLLDVVPASAVVAPAPRSASELEFRAAHARSHSVPVTMSRATAVTFSKAPEPIVVRSKKEKEKDKDGDREPLAPMREDIELAEQQQPPPLRRTVSVRQPVLVTRLDSPEPGPYVDAREEPSSPVSSIHSGTIGVALGHPHSPLSPVSRLDSHLSDDSLDDHHHETNPRAPADVFDADQLIPLNSQPSGLLAVAPATHGLAVGIYPHAPVPIPERSPQRLYSQDPPSPLLEDDEDEEDEPDTIVETAFVSARLSQPPALTPLRELVAFADGTPNSSRSNISNSNTNNNNSNPSPSRVVSSRAASSSPFGVAKRHSTSAETGKPNNVSPSKRTAHHVGGSLPQRTGSLRSVSPGGRERAGVQRVSPPPPPPPPSNKSPSGTHRSRRSESGSSNSNSNSGGGGYYYSSEGGRRPITASSGSSQVSNKLKGLVVGRPTIVTAGAGTTTTTSTFVPESSSGSGSALLKGDGGSDLDQLIESDETLHYTLTPKTMREIEDPESPRWASVRNAAMAEGDAAGSGEPTVRSPTHSSDANGLRVSTTTTTPVSRFPPRLPAVPQAREAKTDMDSVREFADFIKHTGPEPGRSSPSSRLYTPIVTTPAPAPLLQHPQPRFAQSLGSIASSPAGSRAQSAMSSRTAATASKANNNNNRPRLEARSAVAPKDSQTSDLIDFIREGPPRAGGQHRIPRTVAPFRSTMDSDEFHCLSPIRVDKDGGFAPSATTSVSMLDAGSTVTRSCNSFNSRTGLLDATPPALQGGSNGGGGTMWSIKPQPPLGSVLDSPPQDRMGMPVRTRRKARDPYAIDSDSEDEHDLLSRGSRKQPASTRHEESLVDFLRSVTPPPSNDAPPQLLSVNMHVVHNLTPPPQPKPKSMKSRLMRTASTDKYPHPHPAHAVSSHPPSRSGLRPQKSFPANPSALTAAAAPAPPPIPAYRQQQQQQHPRRQSSVPNAAYPHGGYNVIPRAADEMRLTAHQGRAHETGTAALADFFRNTAPPGSVQTMPPSRPQQQQASKSGFGFSRVFLRRKKQVV</sequence>
<gene>
    <name evidence="1" type="ORF">LOY88_006887</name>
</gene>
<dbReference type="EMBL" id="JALBCA010000284">
    <property type="protein sequence ID" value="KAI2380888.1"/>
    <property type="molecule type" value="Genomic_DNA"/>
</dbReference>
<protein>
    <submittedName>
        <fullName evidence="1">Uncharacterized protein</fullName>
    </submittedName>
</protein>
<proteinExistence type="predicted"/>
<accession>A0ACB8ULU1</accession>
<evidence type="ECO:0000313" key="1">
    <source>
        <dbReference type="EMBL" id="KAI2380888.1"/>
    </source>
</evidence>
<organism evidence="1">
    <name type="scientific">Ophidiomyces ophidiicola</name>
    <dbReference type="NCBI Taxonomy" id="1387563"/>
    <lineage>
        <taxon>Eukaryota</taxon>
        <taxon>Fungi</taxon>
        <taxon>Dikarya</taxon>
        <taxon>Ascomycota</taxon>
        <taxon>Pezizomycotina</taxon>
        <taxon>Eurotiomycetes</taxon>
        <taxon>Eurotiomycetidae</taxon>
        <taxon>Onygenales</taxon>
        <taxon>Onygenaceae</taxon>
        <taxon>Ophidiomyces</taxon>
    </lineage>
</organism>
<reference evidence="1" key="1">
    <citation type="journal article" date="2022" name="bioRxiv">
        <title>Population genetic analysis of Ophidiomyces ophidiicola, the causative agent of snake fungal disease, indicates recent introductions to the USA.</title>
        <authorList>
            <person name="Ladner J.T."/>
            <person name="Palmer J.M."/>
            <person name="Ettinger C.L."/>
            <person name="Stajich J.E."/>
            <person name="Farrell T.M."/>
            <person name="Glorioso B.M."/>
            <person name="Lawson B."/>
            <person name="Price S.J."/>
            <person name="Stengle A.G."/>
            <person name="Grear D.A."/>
            <person name="Lorch J.M."/>
        </authorList>
    </citation>
    <scope>NUCLEOTIDE SEQUENCE</scope>
    <source>
        <strain evidence="1">NWHC 24266-5</strain>
    </source>
</reference>
<name>A0ACB8ULU1_9EURO</name>
<feature type="non-terminal residue" evidence="1">
    <location>
        <position position="1"/>
    </location>
</feature>